<evidence type="ECO:0000259" key="2">
    <source>
        <dbReference type="PROSITE" id="PS51704"/>
    </source>
</evidence>
<dbReference type="InterPro" id="IPR017946">
    <property type="entry name" value="PLC-like_Pdiesterase_TIM-brl"/>
</dbReference>
<evidence type="ECO:0000313" key="3">
    <source>
        <dbReference type="EMBL" id="KRL56961.1"/>
    </source>
</evidence>
<keyword evidence="4" id="KW-1185">Reference proteome</keyword>
<name>A0A0R1RKJ6_9LACO</name>
<feature type="domain" description="GP-PDE" evidence="2">
    <location>
        <begin position="342"/>
        <end position="572"/>
    </location>
</feature>
<evidence type="ECO:0000313" key="4">
    <source>
        <dbReference type="Proteomes" id="UP000051999"/>
    </source>
</evidence>
<dbReference type="GO" id="GO:0008081">
    <property type="term" value="F:phosphoric diester hydrolase activity"/>
    <property type="evidence" value="ECO:0007669"/>
    <property type="project" value="InterPro"/>
</dbReference>
<organism evidence="3 4">
    <name type="scientific">Furfurilactobacillus rossiae DSM 15814</name>
    <dbReference type="NCBI Taxonomy" id="1114972"/>
    <lineage>
        <taxon>Bacteria</taxon>
        <taxon>Bacillati</taxon>
        <taxon>Bacillota</taxon>
        <taxon>Bacilli</taxon>
        <taxon>Lactobacillales</taxon>
        <taxon>Lactobacillaceae</taxon>
        <taxon>Furfurilactobacillus</taxon>
    </lineage>
</organism>
<reference evidence="3 4" key="1">
    <citation type="journal article" date="2015" name="Genome Announc.">
        <title>Expanding the biotechnology potential of lactobacilli through comparative genomics of 213 strains and associated genera.</title>
        <authorList>
            <person name="Sun Z."/>
            <person name="Harris H.M."/>
            <person name="McCann A."/>
            <person name="Guo C."/>
            <person name="Argimon S."/>
            <person name="Zhang W."/>
            <person name="Yang X."/>
            <person name="Jeffery I.B."/>
            <person name="Cooney J.C."/>
            <person name="Kagawa T.F."/>
            <person name="Liu W."/>
            <person name="Song Y."/>
            <person name="Salvetti E."/>
            <person name="Wrobel A."/>
            <person name="Rasinkangas P."/>
            <person name="Parkhill J."/>
            <person name="Rea M.C."/>
            <person name="O'Sullivan O."/>
            <person name="Ritari J."/>
            <person name="Douillard F.P."/>
            <person name="Paul Ross R."/>
            <person name="Yang R."/>
            <person name="Briner A.E."/>
            <person name="Felis G.E."/>
            <person name="de Vos W.M."/>
            <person name="Barrangou R."/>
            <person name="Klaenhammer T.R."/>
            <person name="Caufield P.W."/>
            <person name="Cui Y."/>
            <person name="Zhang H."/>
            <person name="O'Toole P.W."/>
        </authorList>
    </citation>
    <scope>NUCLEOTIDE SEQUENCE [LARGE SCALE GENOMIC DNA]</scope>
    <source>
        <strain evidence="3 4">DSM 15814</strain>
    </source>
</reference>
<dbReference type="SUPFAM" id="SSF51695">
    <property type="entry name" value="PLC-like phosphodiesterases"/>
    <property type="match status" value="1"/>
</dbReference>
<gene>
    <name evidence="3" type="ORF">FD35_GL001258</name>
</gene>
<keyword evidence="1" id="KW-1133">Transmembrane helix</keyword>
<feature type="transmembrane region" description="Helical" evidence="1">
    <location>
        <begin position="68"/>
        <end position="93"/>
    </location>
</feature>
<dbReference type="CDD" id="cd08579">
    <property type="entry name" value="GDPD_memb_like"/>
    <property type="match status" value="1"/>
</dbReference>
<dbReference type="OrthoDB" id="384721at2"/>
<dbReference type="PATRIC" id="fig|1114972.6.peg.1275"/>
<accession>A0A0R1RKJ6</accession>
<dbReference type="eggNOG" id="COG0584">
    <property type="taxonomic scope" value="Bacteria"/>
</dbReference>
<dbReference type="InterPro" id="IPR018476">
    <property type="entry name" value="GlyceroP-diester-Pdiesterase_M"/>
</dbReference>
<feature type="transmembrane region" description="Helical" evidence="1">
    <location>
        <begin position="254"/>
        <end position="281"/>
    </location>
</feature>
<keyword evidence="1" id="KW-0472">Membrane</keyword>
<keyword evidence="1" id="KW-0812">Transmembrane</keyword>
<dbReference type="eggNOG" id="COG4781">
    <property type="taxonomic scope" value="Bacteria"/>
</dbReference>
<dbReference type="Pfam" id="PF10110">
    <property type="entry name" value="GPDPase_memb"/>
    <property type="match status" value="1"/>
</dbReference>
<dbReference type="STRING" id="1114972.FD35_GL001258"/>
<dbReference type="InterPro" id="IPR030395">
    <property type="entry name" value="GP_PDE_dom"/>
</dbReference>
<dbReference type="EMBL" id="AZFF01000002">
    <property type="protein sequence ID" value="KRL56961.1"/>
    <property type="molecule type" value="Genomic_DNA"/>
</dbReference>
<dbReference type="PANTHER" id="PTHR46211:SF8">
    <property type="entry name" value="PHOSPHODIESTERASE"/>
    <property type="match status" value="1"/>
</dbReference>
<evidence type="ECO:0000256" key="1">
    <source>
        <dbReference type="SAM" id="Phobius"/>
    </source>
</evidence>
<dbReference type="PANTHER" id="PTHR46211">
    <property type="entry name" value="GLYCEROPHOSPHORYL DIESTER PHOSPHODIESTERASE"/>
    <property type="match status" value="1"/>
</dbReference>
<protein>
    <submittedName>
        <fullName evidence="3">Glycerophosphoryl diester phosphodiesterase</fullName>
    </submittedName>
</protein>
<dbReference type="Proteomes" id="UP000051999">
    <property type="component" value="Unassembled WGS sequence"/>
</dbReference>
<feature type="transmembrane region" description="Helical" evidence="1">
    <location>
        <begin position="168"/>
        <end position="193"/>
    </location>
</feature>
<dbReference type="GO" id="GO:0006629">
    <property type="term" value="P:lipid metabolic process"/>
    <property type="evidence" value="ECO:0007669"/>
    <property type="project" value="InterPro"/>
</dbReference>
<dbReference type="Pfam" id="PF03009">
    <property type="entry name" value="GDPD"/>
    <property type="match status" value="1"/>
</dbReference>
<sequence length="597" mass="68387">MTGTKRTSIWRFLGAFWYFFKHYSFTAIIVYAILIPVFSWLGAGILRWSNIPYLSYTNAVSVAKDHPWAMVSLLLLLLLIVLAIYLQFAYLLLMVAYRRKDQRPTIRQLVAQLWHRLPRLSPGTFGFFLLYFLLIVPFGGNFISTPLLAKVQIPDFIVEFIMTKPLLVAALVLLYVGAFYFGNRLFLVIPMLMFEQQTVRRAVRASWQRTWGRFWWITLRIIGIIASISVLYGIMLGGFYFGQRWFDTQGHTTALSAAIVNFNLLTLVNYTISILATVWVLDLSLQLMKDYDVHAFDGLPDLPRVKAKPWWRVAVPIAFTVVAIVFAGYGYSYFAGLLVVDPQTLSHRGVDDGNGVQNTVQALKKTHKEHPTYVEMDIQETRDHKFVVMHDPNLSTLAGQNKPVDKQTLTGLTNTTIHENGHQTKIDSFDDYLHAAQQIHQKLLVEIKLNAGQNRRELVNRFIKRYGDSLLAHHDIIHSLDYGVVEQLKTQRPALTVGYILPFNFIGVPQTKADFYTMEYTTLNDRFVSGAHREHKKVFAWTVNDSDSMIKVMNMDADGVITDQLSTLKRQIRQQQGGRDYATQLLQYGTQVISDNQ</sequence>
<feature type="transmembrane region" description="Helical" evidence="1">
    <location>
        <begin position="125"/>
        <end position="148"/>
    </location>
</feature>
<dbReference type="Gene3D" id="3.20.20.190">
    <property type="entry name" value="Phosphatidylinositol (PI) phosphodiesterase"/>
    <property type="match status" value="1"/>
</dbReference>
<feature type="transmembrane region" description="Helical" evidence="1">
    <location>
        <begin position="214"/>
        <end position="242"/>
    </location>
</feature>
<comment type="caution">
    <text evidence="3">The sequence shown here is derived from an EMBL/GenBank/DDBJ whole genome shotgun (WGS) entry which is preliminary data.</text>
</comment>
<feature type="transmembrane region" description="Helical" evidence="1">
    <location>
        <begin position="313"/>
        <end position="334"/>
    </location>
</feature>
<proteinExistence type="predicted"/>
<dbReference type="AlphaFoldDB" id="A0A0R1RKJ6"/>
<dbReference type="PROSITE" id="PS51704">
    <property type="entry name" value="GP_PDE"/>
    <property type="match status" value="1"/>
</dbReference>
<dbReference type="RefSeq" id="WP_017262552.1">
    <property type="nucleotide sequence ID" value="NZ_AUAW01000004.1"/>
</dbReference>